<dbReference type="RefSeq" id="WP_150406101.1">
    <property type="nucleotide sequence ID" value="NZ_VXLC01000019.1"/>
</dbReference>
<keyword evidence="3" id="KW-1185">Reference proteome</keyword>
<dbReference type="Pfam" id="PF03435">
    <property type="entry name" value="Sacchrp_dh_NADP"/>
    <property type="match status" value="1"/>
</dbReference>
<sequence length="342" mass="36015">MPPTVTVYGAYGHTGRFIVAELARRGWTPILSGRNTSRLHEVAADYPGATVRPAAVDDPEALDRAVADSVAVINAAGPFGDTVSPLVEAALRARIHYLDVSAEVEVVAKTVATYQDQAADAGIIIAPAVAFYGGLGDLLATAALADLAMADEIHLAFALDSWIPTEGTRAAGRASRGRRNGKRLVYTDGELALRDDEAPITDWTFPAPFGKQTVVGDFTTADSVTIPRHVKTAALHTYMTTAPLADLASTDDLAAQPADELGRSAQQFLIEVVIRSGFTERRAVVAGRDIYAVSAPIVVEALAHITSGTYSGLLTAGQIGAPGEVLRALLPVHLDRLEINEG</sequence>
<gene>
    <name evidence="2" type="ORF">F3087_33380</name>
</gene>
<dbReference type="InterPro" id="IPR036291">
    <property type="entry name" value="NAD(P)-bd_dom_sf"/>
</dbReference>
<accession>A0A5N0E8L2</accession>
<dbReference type="InterPro" id="IPR005097">
    <property type="entry name" value="Sacchrp_dh_NADP-bd"/>
</dbReference>
<dbReference type="AlphaFoldDB" id="A0A5N0E8L2"/>
<evidence type="ECO:0000313" key="3">
    <source>
        <dbReference type="Proteomes" id="UP000323876"/>
    </source>
</evidence>
<evidence type="ECO:0000313" key="2">
    <source>
        <dbReference type="EMBL" id="KAA8884495.1"/>
    </source>
</evidence>
<evidence type="ECO:0000259" key="1">
    <source>
        <dbReference type="Pfam" id="PF03435"/>
    </source>
</evidence>
<comment type="caution">
    <text evidence="2">The sequence shown here is derived from an EMBL/GenBank/DDBJ whole genome shotgun (WGS) entry which is preliminary data.</text>
</comment>
<organism evidence="2 3">
    <name type="scientific">Nocardia colli</name>
    <dbReference type="NCBI Taxonomy" id="2545717"/>
    <lineage>
        <taxon>Bacteria</taxon>
        <taxon>Bacillati</taxon>
        <taxon>Actinomycetota</taxon>
        <taxon>Actinomycetes</taxon>
        <taxon>Mycobacteriales</taxon>
        <taxon>Nocardiaceae</taxon>
        <taxon>Nocardia</taxon>
    </lineage>
</organism>
<dbReference type="Proteomes" id="UP000323876">
    <property type="component" value="Unassembled WGS sequence"/>
</dbReference>
<dbReference type="EMBL" id="VXLC01000019">
    <property type="protein sequence ID" value="KAA8884495.1"/>
    <property type="molecule type" value="Genomic_DNA"/>
</dbReference>
<dbReference type="SUPFAM" id="SSF51735">
    <property type="entry name" value="NAD(P)-binding Rossmann-fold domains"/>
    <property type="match status" value="1"/>
</dbReference>
<dbReference type="OrthoDB" id="4420885at2"/>
<dbReference type="PANTHER" id="PTHR43781:SF1">
    <property type="entry name" value="SACCHAROPINE DEHYDROGENASE"/>
    <property type="match status" value="1"/>
</dbReference>
<reference evidence="2 3" key="1">
    <citation type="submission" date="2019-09" db="EMBL/GenBank/DDBJ databases">
        <authorList>
            <person name="Wang X."/>
        </authorList>
    </citation>
    <scope>NUCLEOTIDE SEQUENCE [LARGE SCALE GENOMIC DNA]</scope>
    <source>
        <strain evidence="2 3">CICC 11023</strain>
    </source>
</reference>
<proteinExistence type="predicted"/>
<dbReference type="Gene3D" id="3.40.50.720">
    <property type="entry name" value="NAD(P)-binding Rossmann-like Domain"/>
    <property type="match status" value="1"/>
</dbReference>
<feature type="domain" description="Saccharopine dehydrogenase NADP binding" evidence="1">
    <location>
        <begin position="5"/>
        <end position="125"/>
    </location>
</feature>
<dbReference type="PANTHER" id="PTHR43781">
    <property type="entry name" value="SACCHAROPINE DEHYDROGENASE"/>
    <property type="match status" value="1"/>
</dbReference>
<protein>
    <submittedName>
        <fullName evidence="2">NAD(P)H-binding protein</fullName>
    </submittedName>
</protein>
<name>A0A5N0E8L2_9NOCA</name>